<dbReference type="GO" id="GO:0005536">
    <property type="term" value="F:D-glucose binding"/>
    <property type="evidence" value="ECO:0007669"/>
    <property type="project" value="InterPro"/>
</dbReference>
<dbReference type="InterPro" id="IPR022673">
    <property type="entry name" value="Hexokinase_C"/>
</dbReference>
<evidence type="ECO:0000256" key="3">
    <source>
        <dbReference type="ARBA" id="ARBA00009225"/>
    </source>
</evidence>
<dbReference type="Pfam" id="PF00349">
    <property type="entry name" value="Hexokinase_1"/>
    <property type="match status" value="1"/>
</dbReference>
<evidence type="ECO:0000313" key="15">
    <source>
        <dbReference type="Proteomes" id="UP000324800"/>
    </source>
</evidence>
<comment type="pathway">
    <text evidence="2">Carbohydrate metabolism; hexose metabolism.</text>
</comment>
<dbReference type="GO" id="GO:0005739">
    <property type="term" value="C:mitochondrion"/>
    <property type="evidence" value="ECO:0007669"/>
    <property type="project" value="TreeGrafter"/>
</dbReference>
<evidence type="ECO:0000256" key="10">
    <source>
        <dbReference type="ARBA" id="ARBA00047905"/>
    </source>
</evidence>
<dbReference type="PANTHER" id="PTHR19443:SF16">
    <property type="entry name" value="HEXOKINASE TYPE 1-RELATED"/>
    <property type="match status" value="1"/>
</dbReference>
<comment type="catalytic activity">
    <reaction evidence="10">
        <text>D-fructose + ATP = D-fructose 6-phosphate + ADP + H(+)</text>
        <dbReference type="Rhea" id="RHEA:16125"/>
        <dbReference type="ChEBI" id="CHEBI:15378"/>
        <dbReference type="ChEBI" id="CHEBI:30616"/>
        <dbReference type="ChEBI" id="CHEBI:37721"/>
        <dbReference type="ChEBI" id="CHEBI:61527"/>
        <dbReference type="ChEBI" id="CHEBI:456216"/>
        <dbReference type="EC" id="2.7.1.1"/>
    </reaction>
    <physiologicalReaction direction="left-to-right" evidence="10">
        <dbReference type="Rhea" id="RHEA:16126"/>
    </physiologicalReaction>
</comment>
<comment type="similarity">
    <text evidence="3 11">Belongs to the hexokinase family.</text>
</comment>
<dbReference type="OrthoDB" id="419537at2759"/>
<dbReference type="EC" id="2.7.1.-" evidence="11"/>
<dbReference type="SUPFAM" id="SSF53067">
    <property type="entry name" value="Actin-like ATPase domain"/>
    <property type="match status" value="2"/>
</dbReference>
<keyword evidence="6 11" id="KW-0418">Kinase</keyword>
<dbReference type="InterPro" id="IPR043129">
    <property type="entry name" value="ATPase_NBD"/>
</dbReference>
<sequence>MDALNLQLPSSSFDIVLDKATTDTILCNEQSFSNIEVMLKNVMRVLSPGGIFISISHSGPKSRLHIFKNIPNVKDIIVETIAKYEGAPKDKVSKMQYVVEDMLHQMKRGLDGKKASLMMIPSYTDVQTGEETGQFMAIDFGGTNFRCVLLKVDGNHIESNVQESMKVDIKTEKGDVLFTQFTDFIAKFVEKNIAPNDPVRTNGINTGFTFSFPIRQTSISEGVLIRWTKEFVASGVEGHDVVSMLQNKLNERNLKWIRINALCNDTVGTLCAGRPECPFAEIGVIVGTGTNACYREPVQYITKLSEDERRDIDEFNMIINMEWGGFDGFPSTECDDCVNNDTRNLGEQRLEKQISGRYLAMLVSKCLNRCIQNGWILRGVEDCINQKVEERFIKDGG</sequence>
<feature type="domain" description="Hexokinase N-terminal" evidence="12">
    <location>
        <begin position="92"/>
        <end position="273"/>
    </location>
</feature>
<reference evidence="14 15" key="1">
    <citation type="submission" date="2019-03" db="EMBL/GenBank/DDBJ databases">
        <title>Single cell metagenomics reveals metabolic interactions within the superorganism composed of flagellate Streblomastix strix and complex community of Bacteroidetes bacteria on its surface.</title>
        <authorList>
            <person name="Treitli S.C."/>
            <person name="Kolisko M."/>
            <person name="Husnik F."/>
            <person name="Keeling P."/>
            <person name="Hampl V."/>
        </authorList>
    </citation>
    <scope>NUCLEOTIDE SEQUENCE [LARGE SCALE GENOMIC DNA]</scope>
    <source>
        <strain evidence="14">ST1C</strain>
    </source>
</reference>
<evidence type="ECO:0000256" key="8">
    <source>
        <dbReference type="ARBA" id="ARBA00023152"/>
    </source>
</evidence>
<comment type="pathway">
    <text evidence="1">Carbohydrate degradation; glycolysis; D-glyceraldehyde 3-phosphate and glycerone phosphate from D-glucose: step 1/4.</text>
</comment>
<dbReference type="PRINTS" id="PR00475">
    <property type="entry name" value="HEXOKINASE"/>
</dbReference>
<dbReference type="GO" id="GO:0005524">
    <property type="term" value="F:ATP binding"/>
    <property type="evidence" value="ECO:0007669"/>
    <property type="project" value="UniProtKB-UniRule"/>
</dbReference>
<dbReference type="GO" id="GO:0008865">
    <property type="term" value="F:fructokinase activity"/>
    <property type="evidence" value="ECO:0007669"/>
    <property type="project" value="TreeGrafter"/>
</dbReference>
<dbReference type="UniPathway" id="UPA00109">
    <property type="reaction ID" value="UER00180"/>
</dbReference>
<evidence type="ECO:0000256" key="7">
    <source>
        <dbReference type="ARBA" id="ARBA00022840"/>
    </source>
</evidence>
<evidence type="ECO:0000256" key="6">
    <source>
        <dbReference type="ARBA" id="ARBA00022777"/>
    </source>
</evidence>
<name>A0A5J4WQE6_9EUKA</name>
<evidence type="ECO:0000256" key="1">
    <source>
        <dbReference type="ARBA" id="ARBA00004888"/>
    </source>
</evidence>
<dbReference type="AlphaFoldDB" id="A0A5J4WQE6"/>
<evidence type="ECO:0000313" key="14">
    <source>
        <dbReference type="EMBL" id="KAA6397274.1"/>
    </source>
</evidence>
<dbReference type="GO" id="GO:0005829">
    <property type="term" value="C:cytosol"/>
    <property type="evidence" value="ECO:0007669"/>
    <property type="project" value="TreeGrafter"/>
</dbReference>
<dbReference type="Pfam" id="PF03727">
    <property type="entry name" value="Hexokinase_2"/>
    <property type="match status" value="1"/>
</dbReference>
<dbReference type="GO" id="GO:0006006">
    <property type="term" value="P:glucose metabolic process"/>
    <property type="evidence" value="ECO:0007669"/>
    <property type="project" value="TreeGrafter"/>
</dbReference>
<dbReference type="SUPFAM" id="SSF53335">
    <property type="entry name" value="S-adenosyl-L-methionine-dependent methyltransferases"/>
    <property type="match status" value="1"/>
</dbReference>
<dbReference type="EMBL" id="SNRW01001217">
    <property type="protein sequence ID" value="KAA6397274.1"/>
    <property type="molecule type" value="Genomic_DNA"/>
</dbReference>
<keyword evidence="8 11" id="KW-0324">Glycolysis</keyword>
<dbReference type="Proteomes" id="UP000324800">
    <property type="component" value="Unassembled WGS sequence"/>
</dbReference>
<protein>
    <recommendedName>
        <fullName evidence="11">Phosphotransferase</fullName>
        <ecNumber evidence="11">2.7.1.-</ecNumber>
    </recommendedName>
</protein>
<evidence type="ECO:0000256" key="5">
    <source>
        <dbReference type="ARBA" id="ARBA00022741"/>
    </source>
</evidence>
<feature type="domain" description="Hexokinase C-terminal" evidence="13">
    <location>
        <begin position="281"/>
        <end position="386"/>
    </location>
</feature>
<organism evidence="14 15">
    <name type="scientific">Streblomastix strix</name>
    <dbReference type="NCBI Taxonomy" id="222440"/>
    <lineage>
        <taxon>Eukaryota</taxon>
        <taxon>Metamonada</taxon>
        <taxon>Preaxostyla</taxon>
        <taxon>Oxymonadida</taxon>
        <taxon>Streblomastigidae</taxon>
        <taxon>Streblomastix</taxon>
    </lineage>
</organism>
<dbReference type="InterPro" id="IPR001312">
    <property type="entry name" value="Hexokinase"/>
</dbReference>
<proteinExistence type="inferred from homology"/>
<dbReference type="GO" id="GO:0001678">
    <property type="term" value="P:intracellular glucose homeostasis"/>
    <property type="evidence" value="ECO:0007669"/>
    <property type="project" value="InterPro"/>
</dbReference>
<accession>A0A5J4WQE6</accession>
<keyword evidence="7 11" id="KW-0067">ATP-binding</keyword>
<evidence type="ECO:0000256" key="11">
    <source>
        <dbReference type="RuleBase" id="RU362007"/>
    </source>
</evidence>
<dbReference type="Gene3D" id="3.40.367.20">
    <property type="match status" value="1"/>
</dbReference>
<comment type="caution">
    <text evidence="14">The sequence shown here is derived from an EMBL/GenBank/DDBJ whole genome shotgun (WGS) entry which is preliminary data.</text>
</comment>
<keyword evidence="4 11" id="KW-0808">Transferase</keyword>
<evidence type="ECO:0000256" key="4">
    <source>
        <dbReference type="ARBA" id="ARBA00022679"/>
    </source>
</evidence>
<dbReference type="PANTHER" id="PTHR19443">
    <property type="entry name" value="HEXOKINASE"/>
    <property type="match status" value="1"/>
</dbReference>
<keyword evidence="5 11" id="KW-0547">Nucleotide-binding</keyword>
<dbReference type="GO" id="GO:0004340">
    <property type="term" value="F:glucokinase activity"/>
    <property type="evidence" value="ECO:0007669"/>
    <property type="project" value="TreeGrafter"/>
</dbReference>
<dbReference type="GO" id="GO:0006096">
    <property type="term" value="P:glycolytic process"/>
    <property type="evidence" value="ECO:0007669"/>
    <property type="project" value="UniProtKB-UniPathway"/>
</dbReference>
<evidence type="ECO:0000259" key="12">
    <source>
        <dbReference type="Pfam" id="PF00349"/>
    </source>
</evidence>
<comment type="catalytic activity">
    <reaction evidence="9">
        <text>a D-hexose + ATP = a D-hexose 6-phosphate + ADP + H(+)</text>
        <dbReference type="Rhea" id="RHEA:22740"/>
        <dbReference type="ChEBI" id="CHEBI:4194"/>
        <dbReference type="ChEBI" id="CHEBI:15378"/>
        <dbReference type="ChEBI" id="CHEBI:30616"/>
        <dbReference type="ChEBI" id="CHEBI:229467"/>
        <dbReference type="ChEBI" id="CHEBI:456216"/>
        <dbReference type="EC" id="2.7.1.1"/>
    </reaction>
    <physiologicalReaction direction="left-to-right" evidence="9">
        <dbReference type="Rhea" id="RHEA:22741"/>
    </physiologicalReaction>
</comment>
<dbReference type="PROSITE" id="PS51748">
    <property type="entry name" value="HEXOKINASE_2"/>
    <property type="match status" value="1"/>
</dbReference>
<dbReference type="Gene3D" id="3.30.420.40">
    <property type="match status" value="1"/>
</dbReference>
<dbReference type="Gene3D" id="3.40.50.150">
    <property type="entry name" value="Vaccinia Virus protein VP39"/>
    <property type="match status" value="1"/>
</dbReference>
<evidence type="ECO:0000256" key="2">
    <source>
        <dbReference type="ARBA" id="ARBA00005028"/>
    </source>
</evidence>
<dbReference type="InterPro" id="IPR022672">
    <property type="entry name" value="Hexokinase_N"/>
</dbReference>
<gene>
    <name evidence="14" type="ORF">EZS28_007198</name>
</gene>
<feature type="non-terminal residue" evidence="14">
    <location>
        <position position="397"/>
    </location>
</feature>
<evidence type="ECO:0000256" key="9">
    <source>
        <dbReference type="ARBA" id="ARBA00044613"/>
    </source>
</evidence>
<dbReference type="InterPro" id="IPR029063">
    <property type="entry name" value="SAM-dependent_MTases_sf"/>
</dbReference>
<evidence type="ECO:0000259" key="13">
    <source>
        <dbReference type="Pfam" id="PF03727"/>
    </source>
</evidence>